<dbReference type="PANTHER" id="PTHR12463">
    <property type="entry name" value="OXYGENASE-RELATED"/>
    <property type="match status" value="1"/>
</dbReference>
<dbReference type="Proteomes" id="UP001174909">
    <property type="component" value="Unassembled WGS sequence"/>
</dbReference>
<protein>
    <submittedName>
        <fullName evidence="3">Uncharacterized protein L905</fullName>
    </submittedName>
</protein>
<dbReference type="AlphaFoldDB" id="A0AA35QWK7"/>
<evidence type="ECO:0000313" key="4">
    <source>
        <dbReference type="Proteomes" id="UP001174909"/>
    </source>
</evidence>
<feature type="domain" description="Fe2OG dioxygenase" evidence="2">
    <location>
        <begin position="109"/>
        <end position="212"/>
    </location>
</feature>
<comment type="cofactor">
    <cofactor evidence="1">
        <name>Fe(2+)</name>
        <dbReference type="ChEBI" id="CHEBI:29033"/>
    </cofactor>
</comment>
<evidence type="ECO:0000259" key="2">
    <source>
        <dbReference type="PROSITE" id="PS51471"/>
    </source>
</evidence>
<dbReference type="EMBL" id="CASHTH010000228">
    <property type="protein sequence ID" value="CAI7994758.1"/>
    <property type="molecule type" value="Genomic_DNA"/>
</dbReference>
<dbReference type="InterPro" id="IPR037151">
    <property type="entry name" value="AlkB-like_sf"/>
</dbReference>
<organism evidence="3 4">
    <name type="scientific">Geodia barretti</name>
    <name type="common">Barrett's horny sponge</name>
    <dbReference type="NCBI Taxonomy" id="519541"/>
    <lineage>
        <taxon>Eukaryota</taxon>
        <taxon>Metazoa</taxon>
        <taxon>Porifera</taxon>
        <taxon>Demospongiae</taxon>
        <taxon>Heteroscleromorpha</taxon>
        <taxon>Tetractinellida</taxon>
        <taxon>Astrophorina</taxon>
        <taxon>Geodiidae</taxon>
        <taxon>Geodia</taxon>
    </lineage>
</organism>
<dbReference type="PROSITE" id="PS51471">
    <property type="entry name" value="FE2OG_OXY"/>
    <property type="match status" value="1"/>
</dbReference>
<evidence type="ECO:0000313" key="3">
    <source>
        <dbReference type="EMBL" id="CAI7994758.1"/>
    </source>
</evidence>
<dbReference type="GO" id="GO:0032451">
    <property type="term" value="F:demethylase activity"/>
    <property type="evidence" value="ECO:0007669"/>
    <property type="project" value="TreeGrafter"/>
</dbReference>
<gene>
    <name evidence="3" type="ORF">GBAR_LOCUS1542</name>
</gene>
<dbReference type="InterPro" id="IPR005123">
    <property type="entry name" value="Oxoglu/Fe-dep_dioxygenase_dom"/>
</dbReference>
<dbReference type="Gene3D" id="2.60.120.590">
    <property type="entry name" value="Alpha-ketoglutarate-dependent dioxygenase AlkB-like"/>
    <property type="match status" value="1"/>
</dbReference>
<dbReference type="Pfam" id="PF13532">
    <property type="entry name" value="2OG-FeII_Oxy_2"/>
    <property type="match status" value="1"/>
</dbReference>
<evidence type="ECO:0000256" key="1">
    <source>
        <dbReference type="ARBA" id="ARBA00001954"/>
    </source>
</evidence>
<name>A0AA35QWK7_GEOBA</name>
<dbReference type="GO" id="GO:0070988">
    <property type="term" value="P:demethylation"/>
    <property type="evidence" value="ECO:0007669"/>
    <property type="project" value="InterPro"/>
</dbReference>
<dbReference type="InterPro" id="IPR027450">
    <property type="entry name" value="AlkB-like"/>
</dbReference>
<dbReference type="InterPro" id="IPR032857">
    <property type="entry name" value="ALKBH4"/>
</dbReference>
<dbReference type="PANTHER" id="PTHR12463:SF1">
    <property type="entry name" value="2-OXOGLUTARATE AND FE-DEPENDENT OXYGENASE FAMILY PROTEIN"/>
    <property type="match status" value="1"/>
</dbReference>
<proteinExistence type="predicted"/>
<dbReference type="SUPFAM" id="SSF51197">
    <property type="entry name" value="Clavaminate synthase-like"/>
    <property type="match status" value="1"/>
</dbReference>
<accession>A0AA35QWK7</accession>
<dbReference type="GO" id="GO:0016491">
    <property type="term" value="F:oxidoreductase activity"/>
    <property type="evidence" value="ECO:0007669"/>
    <property type="project" value="TreeGrafter"/>
</dbReference>
<comment type="caution">
    <text evidence="3">The sequence shown here is derived from an EMBL/GenBank/DDBJ whole genome shotgun (WGS) entry which is preliminary data.</text>
</comment>
<reference evidence="3" key="1">
    <citation type="submission" date="2023-03" db="EMBL/GenBank/DDBJ databases">
        <authorList>
            <person name="Steffen K."/>
            <person name="Cardenas P."/>
        </authorList>
    </citation>
    <scope>NUCLEOTIDE SEQUENCE</scope>
</reference>
<sequence>MSYIHLKLSLLDQQTTQPQPTRKKVLLFDAIRGLQYIEDYIDERQHDWLLDHIDKQPWLDDLKRRVQHYGFKYDYKARKVNLDMRIGELPEWLKRFRDKLYKDGQMPRAADQVIVNEYLPGQGIASHIDCEPCFEGTIVSLSLGSGCIMDFTNKSDKTKKIPVWLAPRSLVVLNGEARHEWLHGIAARRSDEWDGQKYERRRRVSLTFRKVIIK</sequence>
<keyword evidence="4" id="KW-1185">Reference proteome</keyword>